<feature type="region of interest" description="Disordered" evidence="1">
    <location>
        <begin position="232"/>
        <end position="279"/>
    </location>
</feature>
<evidence type="ECO:0000256" key="1">
    <source>
        <dbReference type="SAM" id="MobiDB-lite"/>
    </source>
</evidence>
<keyword evidence="2" id="KW-0812">Transmembrane</keyword>
<feature type="transmembrane region" description="Helical" evidence="2">
    <location>
        <begin position="82"/>
        <end position="105"/>
    </location>
</feature>
<organism evidence="3 4">
    <name type="scientific">Micromonospora krabiensis</name>
    <dbReference type="NCBI Taxonomy" id="307121"/>
    <lineage>
        <taxon>Bacteria</taxon>
        <taxon>Bacillati</taxon>
        <taxon>Actinomycetota</taxon>
        <taxon>Actinomycetes</taxon>
        <taxon>Micromonosporales</taxon>
        <taxon>Micromonosporaceae</taxon>
        <taxon>Micromonospora</taxon>
    </lineage>
</organism>
<evidence type="ECO:0000313" key="4">
    <source>
        <dbReference type="Proteomes" id="UP000199393"/>
    </source>
</evidence>
<reference evidence="4" key="1">
    <citation type="submission" date="2016-06" db="EMBL/GenBank/DDBJ databases">
        <authorList>
            <person name="Varghese N."/>
        </authorList>
    </citation>
    <scope>NUCLEOTIDE SEQUENCE [LARGE SCALE GENOMIC DNA]</scope>
    <source>
        <strain evidence="4">DSM 45344</strain>
    </source>
</reference>
<dbReference type="PATRIC" id="fig|307121.4.peg.6196"/>
<keyword evidence="4" id="KW-1185">Reference proteome</keyword>
<evidence type="ECO:0000313" key="3">
    <source>
        <dbReference type="EMBL" id="SBV30487.1"/>
    </source>
</evidence>
<feature type="transmembrane region" description="Helical" evidence="2">
    <location>
        <begin position="148"/>
        <end position="169"/>
    </location>
</feature>
<feature type="transmembrane region" description="Helical" evidence="2">
    <location>
        <begin position="287"/>
        <end position="305"/>
    </location>
</feature>
<keyword evidence="2" id="KW-0472">Membrane</keyword>
<accession>A0A1C3ND14</accession>
<gene>
    <name evidence="3" type="ORF">GA0070620_6084</name>
</gene>
<feature type="transmembrane region" description="Helical" evidence="2">
    <location>
        <begin position="205"/>
        <end position="228"/>
    </location>
</feature>
<keyword evidence="2" id="KW-1133">Transmembrane helix</keyword>
<dbReference type="EMBL" id="LT598496">
    <property type="protein sequence ID" value="SBV30487.1"/>
    <property type="molecule type" value="Genomic_DNA"/>
</dbReference>
<dbReference type="STRING" id="307121.GA0070620_6084"/>
<evidence type="ECO:0000256" key="2">
    <source>
        <dbReference type="SAM" id="Phobius"/>
    </source>
</evidence>
<sequence>MTGRRPLVVIRGLLPYPGRVLVAAIVALLFTLPALDATRYAGWRADLRTVILASVVVAAAGAFVLAARYGARPPADPARFPVRLAVAVAGSALLAAAYLGAAWLLHRLVVPLAVDGPVDGLPARGLVSAVLAGAFGVAVGVLWRHPAVLAALAVLLVAAELTLAGAGGGPVSAVRFWLLGVGHRHDVPGCVSVVPAECVTWTHRYWPAGLTLAATVAVAVLAAAVVAARGRADERAEPSAEPTPVGRDQVGAAPGPDAGPAPAVGGSTPDAGSVPDGAPPRPRAVRWALAAGLVVVGLAATPALIGTGVRHATGDLAVGVGRTAPTGSPVEVSVATPGRLAVFAVGLVAVRDCHAESPDGTRVDLAPLLGTVSYGDSISYRWVGTLRLPEPGRWTVRCAGESGEYLVADPPRVSGLVGRLVEAPRPVGWLLGVLPGLLLAAHAAVGGRWPAWPARAVSRPAR</sequence>
<feature type="transmembrane region" description="Helical" evidence="2">
    <location>
        <begin position="125"/>
        <end position="143"/>
    </location>
</feature>
<protein>
    <submittedName>
        <fullName evidence="3">Uncharacterized protein</fullName>
    </submittedName>
</protein>
<name>A0A1C3ND14_9ACTN</name>
<feature type="transmembrane region" description="Helical" evidence="2">
    <location>
        <begin position="47"/>
        <end position="70"/>
    </location>
</feature>
<proteinExistence type="predicted"/>
<feature type="compositionally biased region" description="Low complexity" evidence="1">
    <location>
        <begin position="250"/>
        <end position="266"/>
    </location>
</feature>
<dbReference type="Proteomes" id="UP000199393">
    <property type="component" value="Chromosome I"/>
</dbReference>
<dbReference type="AlphaFoldDB" id="A0A1C3ND14"/>